<dbReference type="Proteomes" id="UP000358010">
    <property type="component" value="Unassembled WGS sequence"/>
</dbReference>
<reference evidence="2 4" key="2">
    <citation type="submission" date="2019-03" db="EMBL/GenBank/DDBJ databases">
        <authorList>
            <consortium name="Pathogen Informatics"/>
        </authorList>
    </citation>
    <scope>NUCLEOTIDE SEQUENCE [LARGE SCALE GENOMIC DNA]</scope>
    <source>
        <strain evidence="2 4">NCTC10974</strain>
    </source>
</reference>
<evidence type="ECO:0000313" key="3">
    <source>
        <dbReference type="Proteomes" id="UP000255201"/>
    </source>
</evidence>
<accession>A0A0D8W7B8</accession>
<dbReference type="EMBL" id="UFZL01000001">
    <property type="protein sequence ID" value="STE53661.1"/>
    <property type="molecule type" value="Genomic_DNA"/>
</dbReference>
<accession>A0A0J3VS83</accession>
<gene>
    <name evidence="2" type="primary">yqcG</name>
    <name evidence="1" type="ORF">NCTC10764_00299</name>
    <name evidence="2" type="ORF">NCTC10974_01291</name>
</gene>
<organism evidence="2 4">
    <name type="scientific">Escherichia coli</name>
    <dbReference type="NCBI Taxonomy" id="562"/>
    <lineage>
        <taxon>Bacteria</taxon>
        <taxon>Pseudomonadati</taxon>
        <taxon>Pseudomonadota</taxon>
        <taxon>Gammaproteobacteria</taxon>
        <taxon>Enterobacterales</taxon>
        <taxon>Enterobacteriaceae</taxon>
        <taxon>Escherichia</taxon>
    </lineage>
</organism>
<evidence type="ECO:0000313" key="2">
    <source>
        <dbReference type="EMBL" id="VFT67833.1"/>
    </source>
</evidence>
<sequence>MSKTFTKIILIFSVFVFNYNESQITDAAVNLFIQL</sequence>
<dbReference type="RefSeq" id="WP_000047483.1">
    <property type="nucleotide sequence ID" value="NZ_JAPWFM010000076.1"/>
</dbReference>
<reference evidence="1 3" key="1">
    <citation type="submission" date="2018-06" db="EMBL/GenBank/DDBJ databases">
        <authorList>
            <consortium name="Pathogen Informatics"/>
            <person name="Doyle S."/>
        </authorList>
    </citation>
    <scope>NUCLEOTIDE SEQUENCE [LARGE SCALE GENOMIC DNA]</scope>
    <source>
        <strain evidence="1 3">NCTC10764</strain>
    </source>
</reference>
<dbReference type="AlphaFoldDB" id="A0A0D8W7B8"/>
<name>A0A0D8W7B8_ECOLX</name>
<dbReference type="EMBL" id="CAADJZ010000001">
    <property type="protein sequence ID" value="VFT67833.1"/>
    <property type="molecule type" value="Genomic_DNA"/>
</dbReference>
<evidence type="ECO:0000313" key="4">
    <source>
        <dbReference type="Proteomes" id="UP000358010"/>
    </source>
</evidence>
<proteinExistence type="predicted"/>
<dbReference type="Proteomes" id="UP000255201">
    <property type="component" value="Unassembled WGS sequence"/>
</dbReference>
<evidence type="ECO:0000313" key="1">
    <source>
        <dbReference type="EMBL" id="STE53661.1"/>
    </source>
</evidence>
<protein>
    <submittedName>
        <fullName evidence="2">Small protein involved in the cell envelope stress response</fullName>
    </submittedName>
</protein>